<comment type="caution">
    <text evidence="2">The sequence shown here is derived from an EMBL/GenBank/DDBJ whole genome shotgun (WGS) entry which is preliminary data.</text>
</comment>
<keyword evidence="1" id="KW-0472">Membrane</keyword>
<gene>
    <name evidence="2" type="ORF">QJ521_04085</name>
</gene>
<feature type="transmembrane region" description="Helical" evidence="1">
    <location>
        <begin position="71"/>
        <end position="103"/>
    </location>
</feature>
<keyword evidence="3" id="KW-1185">Reference proteome</keyword>
<evidence type="ECO:0000256" key="1">
    <source>
        <dbReference type="SAM" id="Phobius"/>
    </source>
</evidence>
<keyword evidence="1" id="KW-0812">Transmembrane</keyword>
<accession>A0AAW6U431</accession>
<feature type="transmembrane region" description="Helical" evidence="1">
    <location>
        <begin position="40"/>
        <end position="59"/>
    </location>
</feature>
<dbReference type="Proteomes" id="UP001431532">
    <property type="component" value="Unassembled WGS sequence"/>
</dbReference>
<proteinExistence type="predicted"/>
<organism evidence="2 3">
    <name type="scientific">Peloplasma aerotolerans</name>
    <dbReference type="NCBI Taxonomy" id="3044389"/>
    <lineage>
        <taxon>Bacteria</taxon>
        <taxon>Bacillati</taxon>
        <taxon>Mycoplasmatota</taxon>
        <taxon>Mollicutes</taxon>
        <taxon>Acholeplasmatales</taxon>
        <taxon>Acholeplasmataceae</taxon>
        <taxon>Peloplasma</taxon>
    </lineage>
</organism>
<keyword evidence="1" id="KW-1133">Transmembrane helix</keyword>
<evidence type="ECO:0000313" key="2">
    <source>
        <dbReference type="EMBL" id="MDI6452738.1"/>
    </source>
</evidence>
<feature type="transmembrane region" description="Helical" evidence="1">
    <location>
        <begin position="7"/>
        <end position="28"/>
    </location>
</feature>
<dbReference type="RefSeq" id="WP_282839162.1">
    <property type="nucleotide sequence ID" value="NZ_JASCXW010000009.1"/>
</dbReference>
<reference evidence="2" key="1">
    <citation type="submission" date="2023-05" db="EMBL/GenBank/DDBJ databases">
        <title>Mariniplasma microaerophilum sp. nov., a novel anaerobic mollicute isolated from terrestrial mud volcano, Taman Peninsula, Russia.</title>
        <authorList>
            <person name="Khomyakova M.A."/>
            <person name="Merkel A.Y."/>
            <person name="Slobodkin A.I."/>
        </authorList>
    </citation>
    <scope>NUCLEOTIDE SEQUENCE</scope>
    <source>
        <strain evidence="2">M4Ah</strain>
    </source>
</reference>
<evidence type="ECO:0000313" key="3">
    <source>
        <dbReference type="Proteomes" id="UP001431532"/>
    </source>
</evidence>
<dbReference type="EMBL" id="JASCXW010000009">
    <property type="protein sequence ID" value="MDI6452738.1"/>
    <property type="molecule type" value="Genomic_DNA"/>
</dbReference>
<dbReference type="AlphaFoldDB" id="A0AAW6U431"/>
<name>A0AAW6U431_9MOLU</name>
<sequence>MTKKRKWLFINTLMLTLYFMVSIPYYLIEIVKLENFAVLAALYFALVFIHGVLIFFAVATQWLGYLSKLKIWLVISTVAMLIGGVLFFVSLIVIVPLVIINIFSIEKPIKNQDEIVNEA</sequence>
<protein>
    <submittedName>
        <fullName evidence="2">Uncharacterized protein</fullName>
    </submittedName>
</protein>